<evidence type="ECO:0000256" key="1">
    <source>
        <dbReference type="SAM" id="MobiDB-lite"/>
    </source>
</evidence>
<protein>
    <submittedName>
        <fullName evidence="3">Putative virulence protein</fullName>
    </submittedName>
</protein>
<proteinExistence type="predicted"/>
<dbReference type="PATRIC" id="fig|45074.5.peg.3208"/>
<dbReference type="AlphaFoldDB" id="A0A0W0YJH0"/>
<comment type="caution">
    <text evidence="3">The sequence shown here is derived from an EMBL/GenBank/DDBJ whole genome shotgun (WGS) entry which is preliminary data.</text>
</comment>
<evidence type="ECO:0000256" key="2">
    <source>
        <dbReference type="SAM" id="Phobius"/>
    </source>
</evidence>
<feature type="region of interest" description="Disordered" evidence="1">
    <location>
        <begin position="383"/>
        <end position="408"/>
    </location>
</feature>
<dbReference type="Proteomes" id="UP000054703">
    <property type="component" value="Unassembled WGS sequence"/>
</dbReference>
<dbReference type="Pfam" id="PF06097">
    <property type="entry name" value="DUF945"/>
    <property type="match status" value="1"/>
</dbReference>
<dbReference type="InterPro" id="IPR010352">
    <property type="entry name" value="DUF945"/>
</dbReference>
<dbReference type="STRING" id="45074.Lsan_2980"/>
<keyword evidence="2" id="KW-0812">Transmembrane</keyword>
<organism evidence="3 4">
    <name type="scientific">Legionella santicrucis</name>
    <dbReference type="NCBI Taxonomy" id="45074"/>
    <lineage>
        <taxon>Bacteria</taxon>
        <taxon>Pseudomonadati</taxon>
        <taxon>Pseudomonadota</taxon>
        <taxon>Gammaproteobacteria</taxon>
        <taxon>Legionellales</taxon>
        <taxon>Legionellaceae</taxon>
        <taxon>Legionella</taxon>
    </lineage>
</organism>
<gene>
    <name evidence="3" type="ORF">Lsan_2980</name>
</gene>
<sequence>MKKWIEFLVSLVVIILITYDLMGLMVKGTLNKIINTMPQNSIMSVQLDKFQHGWFSSKALWVFKMHIPAQTITDKNGVPQTEPPLDFEVTLPITLKHGPVFFTNDGIRFGIGAITTQPETHYGAFINFLNQIIIKYNLPSFGIRTKEAPNNGEFQFNWMGLNALLRLSSDIDNLDSYLKFYGIDGSGNNSVFKIGTLTYTFNSKRIQEWLWVGQSHFNISSISVTSNNQNILDLKEFDFILSSDVTNEILNFDCKLSLQKLLANNQNYSPAILKLSLKNLDPEVMAKLNKQTFSMLQNSDSHLVALGLATELPKLLSKGPILELSEMTINLPEGKIVGNFKISLPQTKINDLSKAMQQAQGQGYFKAPITIVKELMASSIKSNLSQQAEQTSQNPSTLPQSPANPTSIATDLDEEAKNQTNQILQNLVEKDFLKIKDKDYILQFKLENQQLIVNGKLFTPDMLTFPLN</sequence>
<feature type="transmembrane region" description="Helical" evidence="2">
    <location>
        <begin position="7"/>
        <end position="26"/>
    </location>
</feature>
<evidence type="ECO:0000313" key="4">
    <source>
        <dbReference type="Proteomes" id="UP000054703"/>
    </source>
</evidence>
<name>A0A0W0YJH0_9GAMM</name>
<dbReference type="RefSeq" id="WP_058514938.1">
    <property type="nucleotide sequence ID" value="NZ_CAAAIH010000028.1"/>
</dbReference>
<keyword evidence="4" id="KW-1185">Reference proteome</keyword>
<keyword evidence="2" id="KW-0472">Membrane</keyword>
<dbReference type="EMBL" id="LNYU01000081">
    <property type="protein sequence ID" value="KTD56820.1"/>
    <property type="molecule type" value="Genomic_DNA"/>
</dbReference>
<dbReference type="OrthoDB" id="5651145at2"/>
<keyword evidence="2" id="KW-1133">Transmembrane helix</keyword>
<reference evidence="3 4" key="1">
    <citation type="submission" date="2015-11" db="EMBL/GenBank/DDBJ databases">
        <title>Genomic analysis of 38 Legionella species identifies large and diverse effector repertoires.</title>
        <authorList>
            <person name="Burstein D."/>
            <person name="Amaro F."/>
            <person name="Zusman T."/>
            <person name="Lifshitz Z."/>
            <person name="Cohen O."/>
            <person name="Gilbert J.A."/>
            <person name="Pupko T."/>
            <person name="Shuman H.A."/>
            <person name="Segal G."/>
        </authorList>
    </citation>
    <scope>NUCLEOTIDE SEQUENCE [LARGE SCALE GENOMIC DNA]</scope>
    <source>
        <strain evidence="3 4">SC-63-C7</strain>
    </source>
</reference>
<accession>A0A0W0YJH0</accession>
<evidence type="ECO:0000313" key="3">
    <source>
        <dbReference type="EMBL" id="KTD56820.1"/>
    </source>
</evidence>